<dbReference type="AlphaFoldDB" id="A0A0M2NGM7"/>
<dbReference type="STRING" id="270498.CHK_2164"/>
<proteinExistence type="predicted"/>
<organism evidence="3 4">
    <name type="scientific">Christensenella hongkongensis</name>
    <dbReference type="NCBI Taxonomy" id="270498"/>
    <lineage>
        <taxon>Bacteria</taxon>
        <taxon>Bacillati</taxon>
        <taxon>Bacillota</taxon>
        <taxon>Clostridia</taxon>
        <taxon>Christensenellales</taxon>
        <taxon>Christensenellaceae</taxon>
        <taxon>Christensenella</taxon>
    </lineage>
</organism>
<keyword evidence="4" id="KW-1185">Reference proteome</keyword>
<protein>
    <submittedName>
        <fullName evidence="3">D-tagatose 3-epimerase</fullName>
        <ecNumber evidence="3">5.3.1.-</ecNumber>
    </submittedName>
</protein>
<dbReference type="SUPFAM" id="SSF51658">
    <property type="entry name" value="Xylose isomerase-like"/>
    <property type="match status" value="1"/>
</dbReference>
<sequence length="281" mass="31590">MKRMKFSINSWIFGNLSIEEIARRAKEIGVDGIDVSGEPDTIDAKAVKATLDKYGLKVFDINGNFTEENRIMCHKDPQMRASAVEYGKKCVDMAVDAGTDKVLIVPSQVNKQDYYISREQDWKHSVDSIRQVAEYAKTKGVTIILECVNKYEVSLVRTLQDGIDMAKDTGMDNVRVIGDTFHMQLAEEQGIPSAIRHAGKDWLLHLHLGDNTREVPGRGVMNWRDILAALDDIDYDEALSFEPLPHQLTLDEIFAGVLDPDELTAELKASCDYLKLIMQAI</sequence>
<dbReference type="InterPro" id="IPR050417">
    <property type="entry name" value="Sugar_Epim/Isomerase"/>
</dbReference>
<dbReference type="InterPro" id="IPR036237">
    <property type="entry name" value="Xyl_isomerase-like_sf"/>
</dbReference>
<dbReference type="InterPro" id="IPR013022">
    <property type="entry name" value="Xyl_isomerase-like_TIM-brl"/>
</dbReference>
<feature type="domain" description="Xylose isomerase-like TIM barrel" evidence="2">
    <location>
        <begin position="23"/>
        <end position="246"/>
    </location>
</feature>
<dbReference type="Pfam" id="PF01261">
    <property type="entry name" value="AP_endonuc_2"/>
    <property type="match status" value="1"/>
</dbReference>
<dbReference type="Proteomes" id="UP000034076">
    <property type="component" value="Unassembled WGS sequence"/>
</dbReference>
<dbReference type="RefSeq" id="WP_046444000.1">
    <property type="nucleotide sequence ID" value="NZ_LAYJ01000112.1"/>
</dbReference>
<dbReference type="EC" id="5.3.1.-" evidence="3"/>
<evidence type="ECO:0000256" key="1">
    <source>
        <dbReference type="ARBA" id="ARBA00023235"/>
    </source>
</evidence>
<accession>A0A0M2NGM7</accession>
<evidence type="ECO:0000313" key="4">
    <source>
        <dbReference type="Proteomes" id="UP000034076"/>
    </source>
</evidence>
<dbReference type="GO" id="GO:0016853">
    <property type="term" value="F:isomerase activity"/>
    <property type="evidence" value="ECO:0007669"/>
    <property type="project" value="UniProtKB-KW"/>
</dbReference>
<evidence type="ECO:0000313" key="3">
    <source>
        <dbReference type="EMBL" id="KKI50101.1"/>
    </source>
</evidence>
<gene>
    <name evidence="3" type="ORF">CHK_2164</name>
</gene>
<dbReference type="PANTHER" id="PTHR43489:SF7">
    <property type="entry name" value="3-DEHYDRO-D-GULOSIDE 4-EPIMERASE-RELATED"/>
    <property type="match status" value="1"/>
</dbReference>
<reference evidence="3 4" key="1">
    <citation type="submission" date="2015-04" db="EMBL/GenBank/DDBJ databases">
        <title>Draft genome sequence of bacteremic isolate Catabacter hongkongensis type strain HKU16T.</title>
        <authorList>
            <person name="Lau S.K."/>
            <person name="Teng J.L."/>
            <person name="Huang Y."/>
            <person name="Curreem S.O."/>
            <person name="Tsui S.K."/>
            <person name="Woo P.C."/>
        </authorList>
    </citation>
    <scope>NUCLEOTIDE SEQUENCE [LARGE SCALE GENOMIC DNA]</scope>
    <source>
        <strain evidence="3 4">HKU16</strain>
    </source>
</reference>
<name>A0A0M2NGM7_9FIRM</name>
<keyword evidence="1 3" id="KW-0413">Isomerase</keyword>
<dbReference type="EMBL" id="LAYJ01000112">
    <property type="protein sequence ID" value="KKI50101.1"/>
    <property type="molecule type" value="Genomic_DNA"/>
</dbReference>
<dbReference type="Gene3D" id="3.20.20.150">
    <property type="entry name" value="Divalent-metal-dependent TIM barrel enzymes"/>
    <property type="match status" value="1"/>
</dbReference>
<dbReference type="PANTHER" id="PTHR43489">
    <property type="entry name" value="ISOMERASE"/>
    <property type="match status" value="1"/>
</dbReference>
<comment type="caution">
    <text evidence="3">The sequence shown here is derived from an EMBL/GenBank/DDBJ whole genome shotgun (WGS) entry which is preliminary data.</text>
</comment>
<dbReference type="OrthoDB" id="9786584at2"/>
<evidence type="ECO:0000259" key="2">
    <source>
        <dbReference type="Pfam" id="PF01261"/>
    </source>
</evidence>